<organism evidence="1 2">
    <name type="scientific">Botryotinia fuckeliana (strain T4)</name>
    <name type="common">Noble rot fungus</name>
    <name type="synonym">Botrytis cinerea</name>
    <dbReference type="NCBI Taxonomy" id="999810"/>
    <lineage>
        <taxon>Eukaryota</taxon>
        <taxon>Fungi</taxon>
        <taxon>Dikarya</taxon>
        <taxon>Ascomycota</taxon>
        <taxon>Pezizomycotina</taxon>
        <taxon>Leotiomycetes</taxon>
        <taxon>Helotiales</taxon>
        <taxon>Sclerotiniaceae</taxon>
        <taxon>Botrytis</taxon>
    </lineage>
</organism>
<sequence>MYFQCHKNFAFSPKGQCSRPIRRQFDAVSIVQGRETSLHTPCMAPLRFSKLYPKISYADWHLLGTF</sequence>
<name>G2YRW1_BOTF4</name>
<dbReference type="HOGENOM" id="CLU_2830938_0_0_1"/>
<protein>
    <submittedName>
        <fullName evidence="1">Uncharacterized protein</fullName>
    </submittedName>
</protein>
<dbReference type="EMBL" id="FQ790351">
    <property type="protein sequence ID" value="CCD54359.1"/>
    <property type="molecule type" value="Genomic_DNA"/>
</dbReference>
<evidence type="ECO:0000313" key="2">
    <source>
        <dbReference type="Proteomes" id="UP000008177"/>
    </source>
</evidence>
<dbReference type="Proteomes" id="UP000008177">
    <property type="component" value="Unplaced contigs"/>
</dbReference>
<reference evidence="2" key="1">
    <citation type="journal article" date="2011" name="PLoS Genet.">
        <title>Genomic analysis of the necrotrophic fungal pathogens Sclerotinia sclerotiorum and Botrytis cinerea.</title>
        <authorList>
            <person name="Amselem J."/>
            <person name="Cuomo C.A."/>
            <person name="van Kan J.A."/>
            <person name="Viaud M."/>
            <person name="Benito E.P."/>
            <person name="Couloux A."/>
            <person name="Coutinho P.M."/>
            <person name="de Vries R.P."/>
            <person name="Dyer P.S."/>
            <person name="Fillinger S."/>
            <person name="Fournier E."/>
            <person name="Gout L."/>
            <person name="Hahn M."/>
            <person name="Kohn L."/>
            <person name="Lapalu N."/>
            <person name="Plummer K.M."/>
            <person name="Pradier J.M."/>
            <person name="Quevillon E."/>
            <person name="Sharon A."/>
            <person name="Simon A."/>
            <person name="ten Have A."/>
            <person name="Tudzynski B."/>
            <person name="Tudzynski P."/>
            <person name="Wincker P."/>
            <person name="Andrew M."/>
            <person name="Anthouard V."/>
            <person name="Beever R.E."/>
            <person name="Beffa R."/>
            <person name="Benoit I."/>
            <person name="Bouzid O."/>
            <person name="Brault B."/>
            <person name="Chen Z."/>
            <person name="Choquer M."/>
            <person name="Collemare J."/>
            <person name="Cotton P."/>
            <person name="Danchin E.G."/>
            <person name="Da Silva C."/>
            <person name="Gautier A."/>
            <person name="Giraud C."/>
            <person name="Giraud T."/>
            <person name="Gonzalez C."/>
            <person name="Grossetete S."/>
            <person name="Guldener U."/>
            <person name="Henrissat B."/>
            <person name="Howlett B.J."/>
            <person name="Kodira C."/>
            <person name="Kretschmer M."/>
            <person name="Lappartient A."/>
            <person name="Leroch M."/>
            <person name="Levis C."/>
            <person name="Mauceli E."/>
            <person name="Neuveglise C."/>
            <person name="Oeser B."/>
            <person name="Pearson M."/>
            <person name="Poulain J."/>
            <person name="Poussereau N."/>
            <person name="Quesneville H."/>
            <person name="Rascle C."/>
            <person name="Schumacher J."/>
            <person name="Segurens B."/>
            <person name="Sexton A."/>
            <person name="Silva E."/>
            <person name="Sirven C."/>
            <person name="Soanes D.M."/>
            <person name="Talbot N.J."/>
            <person name="Templeton M."/>
            <person name="Yandava C."/>
            <person name="Yarden O."/>
            <person name="Zeng Q."/>
            <person name="Rollins J.A."/>
            <person name="Lebrun M.H."/>
            <person name="Dickman M."/>
        </authorList>
    </citation>
    <scope>NUCLEOTIDE SEQUENCE [LARGE SCALE GENOMIC DNA]</scope>
    <source>
        <strain evidence="2">T4</strain>
    </source>
</reference>
<dbReference type="AlphaFoldDB" id="G2YRW1"/>
<gene>
    <name evidence="1" type="ORF">BofuT4_uP124070.1</name>
</gene>
<evidence type="ECO:0000313" key="1">
    <source>
        <dbReference type="EMBL" id="CCD54359.1"/>
    </source>
</evidence>
<accession>G2YRW1</accession>
<dbReference type="InParanoid" id="G2YRW1"/>
<proteinExistence type="predicted"/>